<evidence type="ECO:0000313" key="10">
    <source>
        <dbReference type="Proteomes" id="UP000176204"/>
    </source>
</evidence>
<comment type="function">
    <text evidence="6">Could methylate the ribose at the nucleotide 34 wobble position in tRNA.</text>
</comment>
<feature type="domain" description="tRNA/rRNA methyltransferase SpoU type" evidence="8">
    <location>
        <begin position="3"/>
        <end position="143"/>
    </location>
</feature>
<dbReference type="OrthoDB" id="9789043at2"/>
<dbReference type="RefSeq" id="WP_067771671.1">
    <property type="nucleotide sequence ID" value="NZ_JACVVN010000009.1"/>
</dbReference>
<evidence type="ECO:0000256" key="3">
    <source>
        <dbReference type="ARBA" id="ARBA00022679"/>
    </source>
</evidence>
<dbReference type="CDD" id="cd18094">
    <property type="entry name" value="SpoU-like_TrmL"/>
    <property type="match status" value="1"/>
</dbReference>
<dbReference type="STRING" id="1679444.PYTT_1415"/>
<comment type="similarity">
    <text evidence="6">Belongs to the class IV-like SAM-binding methyltransferase superfamily. RNA methyltransferase TrmH family. TrmL subfamily.</text>
</comment>
<dbReference type="InterPro" id="IPR029028">
    <property type="entry name" value="Alpha/beta_knot_MTases"/>
</dbReference>
<comment type="subcellular location">
    <subcellularLocation>
        <location evidence="6">Cytoplasm</location>
    </subcellularLocation>
</comment>
<feature type="binding site" evidence="6 7">
    <location>
        <position position="79"/>
    </location>
    <ligand>
        <name>S-adenosyl-L-methionine</name>
        <dbReference type="ChEBI" id="CHEBI:59789"/>
    </ligand>
</feature>
<evidence type="ECO:0000256" key="2">
    <source>
        <dbReference type="ARBA" id="ARBA00022603"/>
    </source>
</evidence>
<evidence type="ECO:0000256" key="7">
    <source>
        <dbReference type="PIRSR" id="PIRSR029256-1"/>
    </source>
</evidence>
<dbReference type="PATRIC" id="fig|1679444.3.peg.1411"/>
<evidence type="ECO:0000313" key="9">
    <source>
        <dbReference type="EMBL" id="SEH88004.1"/>
    </source>
</evidence>
<dbReference type="GO" id="GO:0005737">
    <property type="term" value="C:cytoplasm"/>
    <property type="evidence" value="ECO:0007669"/>
    <property type="project" value="UniProtKB-SubCell"/>
</dbReference>
<feature type="binding site" evidence="6 7">
    <location>
        <position position="131"/>
    </location>
    <ligand>
        <name>S-adenosyl-L-methionine</name>
        <dbReference type="ChEBI" id="CHEBI:59789"/>
    </ligand>
</feature>
<dbReference type="InterPro" id="IPR029026">
    <property type="entry name" value="tRNA_m1G_MTases_N"/>
</dbReference>
<dbReference type="GO" id="GO:0141102">
    <property type="term" value="F:tRNA (5-carboxymethylaminomethyluridine(34)-2'-O)-methyltransferase activity"/>
    <property type="evidence" value="ECO:0007669"/>
    <property type="project" value="RHEA"/>
</dbReference>
<dbReference type="Gene3D" id="3.40.1280.10">
    <property type="match status" value="1"/>
</dbReference>
<dbReference type="EC" id="2.1.1.207" evidence="6"/>
<evidence type="ECO:0000256" key="4">
    <source>
        <dbReference type="ARBA" id="ARBA00022691"/>
    </source>
</evidence>
<evidence type="ECO:0000256" key="1">
    <source>
        <dbReference type="ARBA" id="ARBA00022490"/>
    </source>
</evidence>
<keyword evidence="1 6" id="KW-0963">Cytoplasm</keyword>
<keyword evidence="2 6" id="KW-0489">Methyltransferase</keyword>
<evidence type="ECO:0000256" key="5">
    <source>
        <dbReference type="ARBA" id="ARBA00022694"/>
    </source>
</evidence>
<name>A0A1C7PF16_9BACT</name>
<evidence type="ECO:0000259" key="8">
    <source>
        <dbReference type="Pfam" id="PF00588"/>
    </source>
</evidence>
<dbReference type="PANTHER" id="PTHR42971:SF1">
    <property type="entry name" value="TRNA (CYTIDINE(34)-2'-O)-METHYLTRANSFERASE"/>
    <property type="match status" value="1"/>
</dbReference>
<protein>
    <recommendedName>
        <fullName evidence="6">Putative tRNA (cytidine(34)-2'-O)-methyltransferase</fullName>
        <ecNumber evidence="6">2.1.1.207</ecNumber>
    </recommendedName>
    <alternativeName>
        <fullName evidence="6">tRNA (cytidine/uridine-2'-O-)-methyltransferase</fullName>
    </alternativeName>
</protein>
<keyword evidence="3 6" id="KW-0808">Transferase</keyword>
<sequence length="153" mass="17255">MYHIVLFQPEIPHNAGAAGRLAVATNSALHLIKPLGFSLDEKHIRRTGLDYWQYVDLHLWDSLDELCAAADPDARFWYLSTKASVAHWDAPIRDGDYFVFGPESRGLPESWIYGHPETALRIPMSGEHARSLNLSTAVAVVLYEGMRRLSLPR</sequence>
<organism evidence="9 10">
    <name type="scientific">Akkermansia glycaniphila</name>
    <dbReference type="NCBI Taxonomy" id="1679444"/>
    <lineage>
        <taxon>Bacteria</taxon>
        <taxon>Pseudomonadati</taxon>
        <taxon>Verrucomicrobiota</taxon>
        <taxon>Verrucomicrobiia</taxon>
        <taxon>Verrucomicrobiales</taxon>
        <taxon>Akkermansiaceae</taxon>
        <taxon>Akkermansia</taxon>
    </lineage>
</organism>
<dbReference type="PANTHER" id="PTHR42971">
    <property type="entry name" value="TRNA (CYTIDINE(34)-2'-O)-METHYLTRANSFERASE"/>
    <property type="match status" value="1"/>
</dbReference>
<reference evidence="10" key="1">
    <citation type="submission" date="2016-09" db="EMBL/GenBank/DDBJ databases">
        <authorList>
            <person name="Koehorst J."/>
        </authorList>
    </citation>
    <scope>NUCLEOTIDE SEQUENCE [LARGE SCALE GENOMIC DNA]</scope>
</reference>
<proteinExistence type="inferred from homology"/>
<keyword evidence="10" id="KW-1185">Reference proteome</keyword>
<keyword evidence="4 6" id="KW-0949">S-adenosyl-L-methionine</keyword>
<dbReference type="GO" id="GO:0141098">
    <property type="term" value="F:tRNA (cytidine(34)-2'-O)-methyltransferase activity"/>
    <property type="evidence" value="ECO:0007669"/>
    <property type="project" value="RHEA"/>
</dbReference>
<evidence type="ECO:0000256" key="6">
    <source>
        <dbReference type="HAMAP-Rule" id="MF_01885"/>
    </source>
</evidence>
<dbReference type="SUPFAM" id="SSF75217">
    <property type="entry name" value="alpha/beta knot"/>
    <property type="match status" value="1"/>
</dbReference>
<feature type="binding site" evidence="6 7">
    <location>
        <position position="122"/>
    </location>
    <ligand>
        <name>S-adenosyl-L-methionine</name>
        <dbReference type="ChEBI" id="CHEBI:59789"/>
    </ligand>
</feature>
<dbReference type="GO" id="GO:0002130">
    <property type="term" value="P:wobble position ribose methylation"/>
    <property type="evidence" value="ECO:0007669"/>
    <property type="project" value="TreeGrafter"/>
</dbReference>
<accession>A0A1C7PF16</accession>
<keyword evidence="5 6" id="KW-0819">tRNA processing</keyword>
<dbReference type="InterPro" id="IPR016914">
    <property type="entry name" value="TrmL"/>
</dbReference>
<dbReference type="HAMAP" id="MF_01885">
    <property type="entry name" value="tRNA_methyltr_TrmL"/>
    <property type="match status" value="1"/>
</dbReference>
<dbReference type="PIRSF" id="PIRSF029256">
    <property type="entry name" value="SpoU_TrmH_prd"/>
    <property type="match status" value="1"/>
</dbReference>
<dbReference type="Pfam" id="PF00588">
    <property type="entry name" value="SpoU_methylase"/>
    <property type="match status" value="1"/>
</dbReference>
<gene>
    <name evidence="9" type="ORF">PYTT_1415</name>
</gene>
<comment type="catalytic activity">
    <reaction evidence="6">
        <text>5-carboxymethylaminomethyluridine(34) in tRNA(Leu) + S-adenosyl-L-methionine = 5-carboxymethylaminomethyl-2'-O-methyluridine(34) in tRNA(Leu) + S-adenosyl-L-homocysteine + H(+)</text>
        <dbReference type="Rhea" id="RHEA:43088"/>
        <dbReference type="Rhea" id="RHEA-COMP:10333"/>
        <dbReference type="Rhea" id="RHEA-COMP:10334"/>
        <dbReference type="ChEBI" id="CHEBI:15378"/>
        <dbReference type="ChEBI" id="CHEBI:57856"/>
        <dbReference type="ChEBI" id="CHEBI:59789"/>
        <dbReference type="ChEBI" id="CHEBI:74508"/>
        <dbReference type="ChEBI" id="CHEBI:74511"/>
        <dbReference type="EC" id="2.1.1.207"/>
    </reaction>
</comment>
<comment type="catalytic activity">
    <reaction evidence="6">
        <text>cytidine(34) in tRNA + S-adenosyl-L-methionine = 2'-O-methylcytidine(34) in tRNA + S-adenosyl-L-homocysteine + H(+)</text>
        <dbReference type="Rhea" id="RHEA:43084"/>
        <dbReference type="Rhea" id="RHEA-COMP:10331"/>
        <dbReference type="Rhea" id="RHEA-COMP:10332"/>
        <dbReference type="ChEBI" id="CHEBI:15378"/>
        <dbReference type="ChEBI" id="CHEBI:57856"/>
        <dbReference type="ChEBI" id="CHEBI:59789"/>
        <dbReference type="ChEBI" id="CHEBI:74495"/>
        <dbReference type="ChEBI" id="CHEBI:82748"/>
        <dbReference type="EC" id="2.1.1.207"/>
    </reaction>
</comment>
<dbReference type="EMBL" id="LT629973">
    <property type="protein sequence ID" value="SEH88004.1"/>
    <property type="molecule type" value="Genomic_DNA"/>
</dbReference>
<feature type="binding site" evidence="6 7">
    <location>
        <position position="101"/>
    </location>
    <ligand>
        <name>S-adenosyl-L-methionine</name>
        <dbReference type="ChEBI" id="CHEBI:59789"/>
    </ligand>
</feature>
<dbReference type="KEGG" id="agl:PYTT_1415"/>
<dbReference type="Proteomes" id="UP000176204">
    <property type="component" value="Chromosome I"/>
</dbReference>
<dbReference type="AlphaFoldDB" id="A0A1C7PF16"/>
<dbReference type="GO" id="GO:0003723">
    <property type="term" value="F:RNA binding"/>
    <property type="evidence" value="ECO:0007669"/>
    <property type="project" value="InterPro"/>
</dbReference>
<dbReference type="InterPro" id="IPR001537">
    <property type="entry name" value="SpoU_MeTrfase"/>
</dbReference>